<dbReference type="CDD" id="cd17328">
    <property type="entry name" value="MFS_spinster_like"/>
    <property type="match status" value="1"/>
</dbReference>
<feature type="transmembrane region" description="Helical" evidence="6">
    <location>
        <begin position="489"/>
        <end position="511"/>
    </location>
</feature>
<keyword evidence="5 6" id="KW-0472">Membrane</keyword>
<accession>A0A917GSP9</accession>
<dbReference type="Proteomes" id="UP000627715">
    <property type="component" value="Unassembled WGS sequence"/>
</dbReference>
<feature type="transmembrane region" description="Helical" evidence="6">
    <location>
        <begin position="283"/>
        <end position="308"/>
    </location>
</feature>
<dbReference type="PANTHER" id="PTHR23505:SF79">
    <property type="entry name" value="PROTEIN SPINSTER"/>
    <property type="match status" value="1"/>
</dbReference>
<dbReference type="AlphaFoldDB" id="A0A917GSP9"/>
<dbReference type="GO" id="GO:0016020">
    <property type="term" value="C:membrane"/>
    <property type="evidence" value="ECO:0007669"/>
    <property type="project" value="UniProtKB-SubCell"/>
</dbReference>
<name>A0A917GSP9_9GAMM</name>
<comment type="caution">
    <text evidence="8">The sequence shown here is derived from an EMBL/GenBank/DDBJ whole genome shotgun (WGS) entry which is preliminary data.</text>
</comment>
<dbReference type="InterPro" id="IPR036259">
    <property type="entry name" value="MFS_trans_sf"/>
</dbReference>
<feature type="transmembrane region" description="Helical" evidence="6">
    <location>
        <begin position="320"/>
        <end position="342"/>
    </location>
</feature>
<feature type="transmembrane region" description="Helical" evidence="6">
    <location>
        <begin position="354"/>
        <end position="372"/>
    </location>
</feature>
<feature type="transmembrane region" description="Helical" evidence="6">
    <location>
        <begin position="142"/>
        <end position="161"/>
    </location>
</feature>
<feature type="transmembrane region" description="Helical" evidence="6">
    <location>
        <begin position="463"/>
        <end position="483"/>
    </location>
</feature>
<dbReference type="EMBL" id="BMIY01000004">
    <property type="protein sequence ID" value="GGG55478.1"/>
    <property type="molecule type" value="Genomic_DNA"/>
</dbReference>
<evidence type="ECO:0000313" key="8">
    <source>
        <dbReference type="EMBL" id="GGG55478.1"/>
    </source>
</evidence>
<dbReference type="InterPro" id="IPR044770">
    <property type="entry name" value="MFS_spinster-like"/>
</dbReference>
<dbReference type="InterPro" id="IPR011701">
    <property type="entry name" value="MFS"/>
</dbReference>
<feature type="transmembrane region" description="Helical" evidence="6">
    <location>
        <begin position="566"/>
        <end position="586"/>
    </location>
</feature>
<dbReference type="PANTHER" id="PTHR23505">
    <property type="entry name" value="SPINSTER"/>
    <property type="match status" value="1"/>
</dbReference>
<comment type="subcellular location">
    <subcellularLocation>
        <location evidence="1">Membrane</location>
        <topology evidence="1">Multi-pass membrane protein</topology>
    </subcellularLocation>
</comment>
<evidence type="ECO:0000256" key="4">
    <source>
        <dbReference type="ARBA" id="ARBA00022989"/>
    </source>
</evidence>
<feature type="transmembrane region" description="Helical" evidence="6">
    <location>
        <begin position="83"/>
        <end position="101"/>
    </location>
</feature>
<dbReference type="Gene3D" id="1.20.1250.20">
    <property type="entry name" value="MFS general substrate transporter like domains"/>
    <property type="match status" value="2"/>
</dbReference>
<feature type="transmembrane region" description="Helical" evidence="6">
    <location>
        <begin position="258"/>
        <end position="277"/>
    </location>
</feature>
<evidence type="ECO:0000256" key="6">
    <source>
        <dbReference type="SAM" id="Phobius"/>
    </source>
</evidence>
<keyword evidence="4 6" id="KW-1133">Transmembrane helix</keyword>
<keyword evidence="3 6" id="KW-0812">Transmembrane</keyword>
<dbReference type="GO" id="GO:0022857">
    <property type="term" value="F:transmembrane transporter activity"/>
    <property type="evidence" value="ECO:0007669"/>
    <property type="project" value="InterPro"/>
</dbReference>
<dbReference type="SUPFAM" id="SSF103473">
    <property type="entry name" value="MFS general substrate transporter"/>
    <property type="match status" value="2"/>
</dbReference>
<dbReference type="OrthoDB" id="6057322at2"/>
<feature type="transmembrane region" description="Helical" evidence="6">
    <location>
        <begin position="50"/>
        <end position="71"/>
    </location>
</feature>
<evidence type="ECO:0000256" key="3">
    <source>
        <dbReference type="ARBA" id="ARBA00022692"/>
    </source>
</evidence>
<sequence>MYADPSTVDSGYAKYVLTVLIVIYMFNFIDRQILSILANDIKADLGISDAEIGFLYGTAFAVFYAIFGIPLGRLSDLWVRKRVIATGLGFWSLMTALSGFARNFGMLSTFRIGVGVGEASAGPAAYSMIADYFKPAKRATAMALYSSGIYIGSGIAYMIGGPVLDTWKAWYPDPSLAPLGLAGWQVAFLAVGIPGILMAFWVNTLKEPIRGMSEGVMEPAPLHPHPFKTTFTELLAIFPGINIVSLVAGKARNKALKYNACLALALATVALVLVYFTNMNAPLLSWPLVAIAVYTMLTIAQALLLSLSKRHSENVQPGKVFAVNLFGALIIALVAYACFLWAESATGNRMLPGNIIQWSALGVGVYCAFTWAQSMSIKLPEVFRTMFRTPTLVLVGLAFPIMSFVTYGTGFWAIPHVQRTFEVSNSEVGMVMGLTAAGAGLMGVAFGGWLADKLRKRFVSGRMIAGIVSGVGAVPTGLMFLYSDDIVSTYIWYFIFVFFKPIFLGPSYATVTDLVPSHMRGMITAVYLMLMTFIGLALGPHVMGVLSASYSYAGMGSAEALQTAVAWPFILYGVGIALAFMACFTIKKDEARFQTAQA</sequence>
<feature type="transmembrane region" description="Helical" evidence="6">
    <location>
        <begin position="523"/>
        <end position="546"/>
    </location>
</feature>
<feature type="transmembrane region" description="Helical" evidence="6">
    <location>
        <begin position="181"/>
        <end position="202"/>
    </location>
</feature>
<feature type="transmembrane region" description="Helical" evidence="6">
    <location>
        <begin position="12"/>
        <end position="29"/>
    </location>
</feature>
<feature type="transmembrane region" description="Helical" evidence="6">
    <location>
        <begin position="392"/>
        <end position="414"/>
    </location>
</feature>
<organism evidence="8 9">
    <name type="scientific">Pseudohongiella nitratireducens</name>
    <dbReference type="NCBI Taxonomy" id="1768907"/>
    <lineage>
        <taxon>Bacteria</taxon>
        <taxon>Pseudomonadati</taxon>
        <taxon>Pseudomonadota</taxon>
        <taxon>Gammaproteobacteria</taxon>
        <taxon>Pseudomonadales</taxon>
        <taxon>Pseudohongiellaceae</taxon>
        <taxon>Pseudohongiella</taxon>
    </lineage>
</organism>
<feature type="transmembrane region" description="Helical" evidence="6">
    <location>
        <begin position="429"/>
        <end position="451"/>
    </location>
</feature>
<dbReference type="RefSeq" id="WP_068812121.1">
    <property type="nucleotide sequence ID" value="NZ_CAXATY010000001.1"/>
</dbReference>
<evidence type="ECO:0000259" key="7">
    <source>
        <dbReference type="PROSITE" id="PS50850"/>
    </source>
</evidence>
<evidence type="ECO:0000313" key="9">
    <source>
        <dbReference type="Proteomes" id="UP000627715"/>
    </source>
</evidence>
<gene>
    <name evidence="8" type="ORF">GCM10011403_10690</name>
</gene>
<reference evidence="8" key="1">
    <citation type="journal article" date="2014" name="Int. J. Syst. Evol. Microbiol.">
        <title>Complete genome sequence of Corynebacterium casei LMG S-19264T (=DSM 44701T), isolated from a smear-ripened cheese.</title>
        <authorList>
            <consortium name="US DOE Joint Genome Institute (JGI-PGF)"/>
            <person name="Walter F."/>
            <person name="Albersmeier A."/>
            <person name="Kalinowski J."/>
            <person name="Ruckert C."/>
        </authorList>
    </citation>
    <scope>NUCLEOTIDE SEQUENCE</scope>
    <source>
        <strain evidence="8">CGMCC 1.15425</strain>
    </source>
</reference>
<evidence type="ECO:0000256" key="1">
    <source>
        <dbReference type="ARBA" id="ARBA00004141"/>
    </source>
</evidence>
<evidence type="ECO:0000256" key="2">
    <source>
        <dbReference type="ARBA" id="ARBA00022448"/>
    </source>
</evidence>
<dbReference type="PROSITE" id="PS50850">
    <property type="entry name" value="MFS"/>
    <property type="match status" value="1"/>
</dbReference>
<reference evidence="8" key="2">
    <citation type="submission" date="2020-09" db="EMBL/GenBank/DDBJ databases">
        <authorList>
            <person name="Sun Q."/>
            <person name="Zhou Y."/>
        </authorList>
    </citation>
    <scope>NUCLEOTIDE SEQUENCE</scope>
    <source>
        <strain evidence="8">CGMCC 1.15425</strain>
    </source>
</reference>
<feature type="domain" description="Major facilitator superfamily (MFS) profile" evidence="7">
    <location>
        <begin position="16"/>
        <end position="591"/>
    </location>
</feature>
<keyword evidence="9" id="KW-1185">Reference proteome</keyword>
<proteinExistence type="predicted"/>
<evidence type="ECO:0000256" key="5">
    <source>
        <dbReference type="ARBA" id="ARBA00023136"/>
    </source>
</evidence>
<keyword evidence="2" id="KW-0813">Transport</keyword>
<dbReference type="InterPro" id="IPR020846">
    <property type="entry name" value="MFS_dom"/>
</dbReference>
<protein>
    <recommendedName>
        <fullName evidence="7">Major facilitator superfamily (MFS) profile domain-containing protein</fullName>
    </recommendedName>
</protein>
<dbReference type="Pfam" id="PF07690">
    <property type="entry name" value="MFS_1"/>
    <property type="match status" value="2"/>
</dbReference>